<name>A0A1Z5J569_9LACO</name>
<gene>
    <name evidence="1" type="ORF">IWT5_02152</name>
</gene>
<evidence type="ECO:0000313" key="2">
    <source>
        <dbReference type="Proteomes" id="UP000223370"/>
    </source>
</evidence>
<dbReference type="OrthoDB" id="2294999at2"/>
<comment type="caution">
    <text evidence="1">The sequence shown here is derived from an EMBL/GenBank/DDBJ whole genome shotgun (WGS) entry which is preliminary data.</text>
</comment>
<evidence type="ECO:0000313" key="1">
    <source>
        <dbReference type="EMBL" id="GAX08982.1"/>
    </source>
</evidence>
<sequence>MPIDKSKIDFSNYADAKRAILIQLQQWRWRISNVEEAVRKRSDFDAVIEVNHQLRLAIRDSYQANQRLSRREPMAAQRLHRRYLQVLLDLSSQIVSIPSKSMAYDDLIGFKDHLLQAIDYIDDTLPKKEND</sequence>
<organism evidence="1 2">
    <name type="scientific">Secundilactobacillus silagincola</name>
    <dbReference type="NCBI Taxonomy" id="1714681"/>
    <lineage>
        <taxon>Bacteria</taxon>
        <taxon>Bacillati</taxon>
        <taxon>Bacillota</taxon>
        <taxon>Bacilli</taxon>
        <taxon>Lactobacillales</taxon>
        <taxon>Lactobacillaceae</taxon>
        <taxon>Secundilactobacillus</taxon>
    </lineage>
</organism>
<protein>
    <submittedName>
        <fullName evidence="1">Uncharacterized protein</fullName>
    </submittedName>
</protein>
<dbReference type="EMBL" id="BCMJ01000011">
    <property type="protein sequence ID" value="GAX08982.1"/>
    <property type="molecule type" value="Genomic_DNA"/>
</dbReference>
<accession>A0A1Z5J569</accession>
<proteinExistence type="predicted"/>
<reference evidence="1 2" key="1">
    <citation type="submission" date="2015-11" db="EMBL/GenBank/DDBJ databases">
        <title>Draft genome sequences of new species of the genus Lactobacillus isolated from orchardgrass silage.</title>
        <authorList>
            <person name="Tohno M."/>
            <person name="Tanizawa Y."/>
            <person name="Arita M."/>
        </authorList>
    </citation>
    <scope>NUCLEOTIDE SEQUENCE [LARGE SCALE GENOMIC DNA]</scope>
    <source>
        <strain evidence="1 2">IWT5</strain>
    </source>
</reference>
<dbReference type="AlphaFoldDB" id="A0A1Z5J569"/>
<keyword evidence="2" id="KW-1185">Reference proteome</keyword>
<dbReference type="Proteomes" id="UP000223370">
    <property type="component" value="Unassembled WGS sequence"/>
</dbReference>
<dbReference type="RefSeq" id="WP_098826168.1">
    <property type="nucleotide sequence ID" value="NZ_BCMJ01000011.1"/>
</dbReference>